<feature type="region of interest" description="Disordered" evidence="20">
    <location>
        <begin position="1510"/>
        <end position="1707"/>
    </location>
</feature>
<feature type="compositionally biased region" description="Polar residues" evidence="20">
    <location>
        <begin position="1671"/>
        <end position="1680"/>
    </location>
</feature>
<evidence type="ECO:0000256" key="9">
    <source>
        <dbReference type="ARBA" id="ARBA00017058"/>
    </source>
</evidence>
<dbReference type="SMART" id="SM00998">
    <property type="entry name" value="ADSL_C"/>
    <property type="match status" value="1"/>
</dbReference>
<dbReference type="CDD" id="cd14837">
    <property type="entry name" value="AP3_Mu_N"/>
    <property type="match status" value="1"/>
</dbReference>
<dbReference type="Pfam" id="PF10397">
    <property type="entry name" value="ADSL_C"/>
    <property type="match status" value="1"/>
</dbReference>
<dbReference type="GO" id="GO:0006886">
    <property type="term" value="P:intracellular protein transport"/>
    <property type="evidence" value="ECO:0007669"/>
    <property type="project" value="InterPro"/>
</dbReference>
<evidence type="ECO:0000256" key="17">
    <source>
        <dbReference type="ARBA" id="ARBA00030717"/>
    </source>
</evidence>
<evidence type="ECO:0000256" key="6">
    <source>
        <dbReference type="ARBA" id="ARBA00008273"/>
    </source>
</evidence>
<dbReference type="GO" id="GO:0030131">
    <property type="term" value="C:clathrin adaptor complex"/>
    <property type="evidence" value="ECO:0007669"/>
    <property type="project" value="InterPro"/>
</dbReference>
<dbReference type="Pfam" id="PF00206">
    <property type="entry name" value="Lyase_1"/>
    <property type="match status" value="1"/>
</dbReference>
<evidence type="ECO:0000313" key="23">
    <source>
        <dbReference type="EMBL" id="KAJ0408515.1"/>
    </source>
</evidence>
<dbReference type="GO" id="GO:0044208">
    <property type="term" value="P:'de novo' AMP biosynthetic process"/>
    <property type="evidence" value="ECO:0007669"/>
    <property type="project" value="TreeGrafter"/>
</dbReference>
<evidence type="ECO:0000256" key="7">
    <source>
        <dbReference type="ARBA" id="ARBA00011668"/>
    </source>
</evidence>
<dbReference type="Gene3D" id="1.20.200.10">
    <property type="entry name" value="Fumarase/aspartase (Central domain)"/>
    <property type="match status" value="1"/>
</dbReference>
<dbReference type="InterPro" id="IPR020557">
    <property type="entry name" value="Fumarate_lyase_CS"/>
</dbReference>
<evidence type="ECO:0000256" key="14">
    <source>
        <dbReference type="ARBA" id="ARBA00023136"/>
    </source>
</evidence>
<keyword evidence="10" id="KW-0813">Transport</keyword>
<evidence type="ECO:0000256" key="16">
    <source>
        <dbReference type="ARBA" id="ARBA00023242"/>
    </source>
</evidence>
<keyword evidence="16" id="KW-0539">Nucleus</keyword>
<dbReference type="PRINTS" id="PR00314">
    <property type="entry name" value="CLATHRINADPT"/>
</dbReference>
<dbReference type="Gene3D" id="3.40.50.10990">
    <property type="entry name" value="GTP cyclohydrolase II"/>
    <property type="match status" value="1"/>
</dbReference>
<evidence type="ECO:0000256" key="8">
    <source>
        <dbReference type="ARBA" id="ARBA00012339"/>
    </source>
</evidence>
<keyword evidence="15" id="KW-0456">Lyase</keyword>
<keyword evidence="11" id="KW-0658">Purine biosynthesis</keyword>
<evidence type="ECO:0000256" key="4">
    <source>
        <dbReference type="ARBA" id="ARBA00004706"/>
    </source>
</evidence>
<dbReference type="Gene3D" id="3.30.450.60">
    <property type="match status" value="1"/>
</dbReference>
<dbReference type="InterPro" id="IPR018240">
    <property type="entry name" value="Clathrin_mu_CS"/>
</dbReference>
<keyword evidence="24" id="KW-1185">Reference proteome</keyword>
<dbReference type="FunFam" id="1.10.40.30:FF:000005">
    <property type="entry name" value="Adenylosuccinate lyase"/>
    <property type="match status" value="1"/>
</dbReference>
<dbReference type="CDD" id="cd04369">
    <property type="entry name" value="Bromodomain"/>
    <property type="match status" value="1"/>
</dbReference>
<keyword evidence="12" id="KW-0653">Protein transport</keyword>
<evidence type="ECO:0000256" key="1">
    <source>
        <dbReference type="ARBA" id="ARBA00000598"/>
    </source>
</evidence>
<feature type="region of interest" description="Disordered" evidence="20">
    <location>
        <begin position="1833"/>
        <end position="1943"/>
    </location>
</feature>
<name>A0AAD5QED6_PYTIN</name>
<dbReference type="PROSITE" id="PS50014">
    <property type="entry name" value="BROMODOMAIN_2"/>
    <property type="match status" value="1"/>
</dbReference>
<evidence type="ECO:0000256" key="20">
    <source>
        <dbReference type="SAM" id="MobiDB-lite"/>
    </source>
</evidence>
<dbReference type="InterPro" id="IPR022761">
    <property type="entry name" value="Fumarate_lyase_N"/>
</dbReference>
<dbReference type="InterPro" id="IPR036144">
    <property type="entry name" value="RibA-like_sf"/>
</dbReference>
<dbReference type="CDD" id="cd03302">
    <property type="entry name" value="Adenylsuccinate_lyase_2"/>
    <property type="match status" value="1"/>
</dbReference>
<gene>
    <name evidence="23" type="ORF">P43SY_006445</name>
</gene>
<feature type="region of interest" description="Disordered" evidence="20">
    <location>
        <begin position="1237"/>
        <end position="1271"/>
    </location>
</feature>
<comment type="catalytic activity">
    <reaction evidence="1">
        <text>(2S)-2-[5-amino-1-(5-phospho-beta-D-ribosyl)imidazole-4-carboxamido]succinate = 5-amino-1-(5-phospho-beta-D-ribosyl)imidazole-4-carboxamide + fumarate</text>
        <dbReference type="Rhea" id="RHEA:23920"/>
        <dbReference type="ChEBI" id="CHEBI:29806"/>
        <dbReference type="ChEBI" id="CHEBI:58443"/>
        <dbReference type="ChEBI" id="CHEBI:58475"/>
        <dbReference type="EC" id="4.3.2.2"/>
    </reaction>
</comment>
<evidence type="ECO:0000256" key="12">
    <source>
        <dbReference type="ARBA" id="ARBA00022927"/>
    </source>
</evidence>
<evidence type="ECO:0000256" key="10">
    <source>
        <dbReference type="ARBA" id="ARBA00022448"/>
    </source>
</evidence>
<dbReference type="PROSITE" id="PS00990">
    <property type="entry name" value="CLAT_ADAPTOR_M_1"/>
    <property type="match status" value="1"/>
</dbReference>
<organism evidence="23 24">
    <name type="scientific">Pythium insidiosum</name>
    <name type="common">Pythiosis disease agent</name>
    <dbReference type="NCBI Taxonomy" id="114742"/>
    <lineage>
        <taxon>Eukaryota</taxon>
        <taxon>Sar</taxon>
        <taxon>Stramenopiles</taxon>
        <taxon>Oomycota</taxon>
        <taxon>Peronosporomycetes</taxon>
        <taxon>Pythiales</taxon>
        <taxon>Pythiaceae</taxon>
        <taxon>Pythium</taxon>
    </lineage>
</organism>
<dbReference type="PANTHER" id="PTHR43172">
    <property type="entry name" value="ADENYLOSUCCINATE LYASE"/>
    <property type="match status" value="1"/>
</dbReference>
<dbReference type="InterPro" id="IPR036427">
    <property type="entry name" value="Bromodomain-like_sf"/>
</dbReference>
<feature type="compositionally biased region" description="Acidic residues" evidence="20">
    <location>
        <begin position="1884"/>
        <end position="1910"/>
    </location>
</feature>
<evidence type="ECO:0000256" key="2">
    <source>
        <dbReference type="ARBA" id="ARBA00004123"/>
    </source>
</evidence>
<dbReference type="EC" id="4.3.2.2" evidence="8"/>
<comment type="subunit">
    <text evidence="7">Homotetramer. Residues from neighboring subunits contribute catalytic and substrate-binding residues to each active site.</text>
</comment>
<feature type="domain" description="Bromo" evidence="21">
    <location>
        <begin position="1744"/>
        <end position="1816"/>
    </location>
</feature>
<dbReference type="GO" id="GO:0016192">
    <property type="term" value="P:vesicle-mediated transport"/>
    <property type="evidence" value="ECO:0007669"/>
    <property type="project" value="InterPro"/>
</dbReference>
<dbReference type="Gene3D" id="1.10.40.30">
    <property type="entry name" value="Fumarase/aspartase (C-terminal domain)"/>
    <property type="match status" value="1"/>
</dbReference>
<dbReference type="Proteomes" id="UP001209570">
    <property type="component" value="Unassembled WGS sequence"/>
</dbReference>
<dbReference type="InterPro" id="IPR032677">
    <property type="entry name" value="GTP_cyclohydro_II"/>
</dbReference>
<evidence type="ECO:0000256" key="3">
    <source>
        <dbReference type="ARBA" id="ARBA00004308"/>
    </source>
</evidence>
<dbReference type="SUPFAM" id="SSF49447">
    <property type="entry name" value="Second domain of Mu2 adaptin subunit (ap50) of ap2 adaptor"/>
    <property type="match status" value="1"/>
</dbReference>
<dbReference type="Pfam" id="PF00928">
    <property type="entry name" value="Adap_comp_sub"/>
    <property type="match status" value="1"/>
</dbReference>
<dbReference type="InterPro" id="IPR028565">
    <property type="entry name" value="MHD"/>
</dbReference>
<evidence type="ECO:0000259" key="21">
    <source>
        <dbReference type="PROSITE" id="PS50014"/>
    </source>
</evidence>
<comment type="subcellular location">
    <subcellularLocation>
        <location evidence="3">Endomembrane system</location>
    </subcellularLocation>
    <subcellularLocation>
        <location evidence="2">Nucleus</location>
    </subcellularLocation>
</comment>
<dbReference type="InterPro" id="IPR004769">
    <property type="entry name" value="Pur_lyase"/>
</dbReference>
<comment type="caution">
    <text evidence="23">The sequence shown here is derived from an EMBL/GenBank/DDBJ whole genome shotgun (WGS) entry which is preliminary data.</text>
</comment>
<dbReference type="InterPro" id="IPR019468">
    <property type="entry name" value="AdenyloSucc_lyase_C"/>
</dbReference>
<feature type="compositionally biased region" description="Basic and acidic residues" evidence="20">
    <location>
        <begin position="1584"/>
        <end position="1670"/>
    </location>
</feature>
<dbReference type="FunFam" id="3.30.450.60:FF:000002">
    <property type="entry name" value="AP-2 complex subunit mu, putative"/>
    <property type="match status" value="1"/>
</dbReference>
<feature type="compositionally biased region" description="Low complexity" evidence="20">
    <location>
        <begin position="1246"/>
        <end position="1260"/>
    </location>
</feature>
<protein>
    <recommendedName>
        <fullName evidence="9">Adenylosuccinate lyase</fullName>
        <ecNumber evidence="8">4.3.2.2</ecNumber>
    </recommendedName>
    <alternativeName>
        <fullName evidence="17">Adenylosuccinase</fullName>
    </alternativeName>
</protein>
<dbReference type="Pfam" id="PF15612">
    <property type="entry name" value="WHIM1"/>
    <property type="match status" value="1"/>
</dbReference>
<comment type="similarity">
    <text evidence="6">Belongs to the lyase 1 family. Adenylosuccinate lyase subfamily.</text>
</comment>
<dbReference type="SUPFAM" id="SSF142695">
    <property type="entry name" value="RibA-like"/>
    <property type="match status" value="1"/>
</dbReference>
<accession>A0AAD5QED6</accession>
<dbReference type="InterPro" id="IPR022163">
    <property type="entry name" value="GTP_CH_N"/>
</dbReference>
<dbReference type="EMBL" id="JAKCXM010000011">
    <property type="protein sequence ID" value="KAJ0408515.1"/>
    <property type="molecule type" value="Genomic_DNA"/>
</dbReference>
<dbReference type="GO" id="GO:0005634">
    <property type="term" value="C:nucleus"/>
    <property type="evidence" value="ECO:0007669"/>
    <property type="project" value="UniProtKB-SubCell"/>
</dbReference>
<evidence type="ECO:0000256" key="18">
    <source>
        <dbReference type="ARBA" id="ARBA00047513"/>
    </source>
</evidence>
<dbReference type="Gene3D" id="2.60.40.1170">
    <property type="entry name" value="Mu homology domain, subdomain B"/>
    <property type="match status" value="1"/>
</dbReference>
<dbReference type="Gene3D" id="1.10.275.60">
    <property type="match status" value="1"/>
</dbReference>
<comment type="pathway">
    <text evidence="5">Purine metabolism; AMP biosynthesis via de novo pathway; AMP from IMP: step 2/2.</text>
</comment>
<dbReference type="NCBIfam" id="NF005536">
    <property type="entry name" value="PRK07198.1"/>
    <property type="match status" value="1"/>
</dbReference>
<dbReference type="InterPro" id="IPR008948">
    <property type="entry name" value="L-Aspartase-like"/>
</dbReference>
<keyword evidence="14" id="KW-0472">Membrane</keyword>
<dbReference type="InterPro" id="IPR001392">
    <property type="entry name" value="Clathrin_mu"/>
</dbReference>
<comment type="pathway">
    <text evidence="4">Purine metabolism; IMP biosynthesis via de novo pathway; 5-amino-1-(5-phospho-D-ribosyl)imidazole-4-carboxamide from 5-amino-1-(5-phospho-D-ribosyl)imidazole-4-carboxylate: step 2/2.</text>
</comment>
<comment type="catalytic activity">
    <reaction evidence="18">
        <text>N(6)-(1,2-dicarboxyethyl)-AMP = fumarate + AMP</text>
        <dbReference type="Rhea" id="RHEA:16853"/>
        <dbReference type="ChEBI" id="CHEBI:29806"/>
        <dbReference type="ChEBI" id="CHEBI:57567"/>
        <dbReference type="ChEBI" id="CHEBI:456215"/>
        <dbReference type="EC" id="4.3.2.2"/>
    </reaction>
</comment>
<dbReference type="CDD" id="cd09252">
    <property type="entry name" value="AP-3_Mu3_Cterm"/>
    <property type="match status" value="1"/>
</dbReference>
<feature type="compositionally biased region" description="Basic and acidic residues" evidence="20">
    <location>
        <begin position="1520"/>
        <end position="1553"/>
    </location>
</feature>
<dbReference type="GO" id="GO:0004018">
    <property type="term" value="F:N6-(1,2-dicarboxyethyl)AMP AMP-lyase (fumarate-forming) activity"/>
    <property type="evidence" value="ECO:0007669"/>
    <property type="project" value="InterPro"/>
</dbReference>
<dbReference type="PROSITE" id="PS51072">
    <property type="entry name" value="MHD"/>
    <property type="match status" value="1"/>
</dbReference>
<dbReference type="PANTHER" id="PTHR43172:SF1">
    <property type="entry name" value="ADENYLOSUCCINATE LYASE"/>
    <property type="match status" value="1"/>
</dbReference>
<evidence type="ECO:0000256" key="19">
    <source>
        <dbReference type="PROSITE-ProRule" id="PRU00035"/>
    </source>
</evidence>
<dbReference type="InterPro" id="IPR028942">
    <property type="entry name" value="WHIM1_dom"/>
</dbReference>
<dbReference type="InterPro" id="IPR036168">
    <property type="entry name" value="AP2_Mu_C_sf"/>
</dbReference>
<dbReference type="Pfam" id="PF00925">
    <property type="entry name" value="GTP_cyclohydro2"/>
    <property type="match status" value="1"/>
</dbReference>
<dbReference type="Gene3D" id="1.20.920.10">
    <property type="entry name" value="Bromodomain-like"/>
    <property type="match status" value="1"/>
</dbReference>
<dbReference type="PROSITE" id="PS00163">
    <property type="entry name" value="FUMARATE_LYASES"/>
    <property type="match status" value="1"/>
</dbReference>
<dbReference type="Pfam" id="PF00439">
    <property type="entry name" value="Bromodomain"/>
    <property type="match status" value="1"/>
</dbReference>
<dbReference type="GO" id="GO:0005829">
    <property type="term" value="C:cytosol"/>
    <property type="evidence" value="ECO:0007669"/>
    <property type="project" value="TreeGrafter"/>
</dbReference>
<evidence type="ECO:0000256" key="11">
    <source>
        <dbReference type="ARBA" id="ARBA00022755"/>
    </source>
</evidence>
<keyword evidence="13 19" id="KW-0103">Bromodomain</keyword>
<dbReference type="SUPFAM" id="SSF64356">
    <property type="entry name" value="SNARE-like"/>
    <property type="match status" value="1"/>
</dbReference>
<proteinExistence type="inferred from homology"/>
<evidence type="ECO:0000259" key="22">
    <source>
        <dbReference type="PROSITE" id="PS51072"/>
    </source>
</evidence>
<evidence type="ECO:0000256" key="5">
    <source>
        <dbReference type="ARBA" id="ARBA00004734"/>
    </source>
</evidence>
<dbReference type="NCBIfam" id="TIGR00928">
    <property type="entry name" value="purB"/>
    <property type="match status" value="1"/>
</dbReference>
<evidence type="ECO:0000313" key="24">
    <source>
        <dbReference type="Proteomes" id="UP001209570"/>
    </source>
</evidence>
<feature type="compositionally biased region" description="Polar residues" evidence="20">
    <location>
        <begin position="1694"/>
        <end position="1703"/>
    </location>
</feature>
<evidence type="ECO:0000256" key="13">
    <source>
        <dbReference type="ARBA" id="ARBA00023117"/>
    </source>
</evidence>
<feature type="domain" description="MHD" evidence="22">
    <location>
        <begin position="581"/>
        <end position="844"/>
    </location>
</feature>
<dbReference type="Pfam" id="PF12471">
    <property type="entry name" value="GTP_CH_N"/>
    <property type="match status" value="1"/>
</dbReference>
<sequence>MSAPMKRVETLGKRKKSIDAEDVKTIDKKDEFNPNMYYVSLTSHAEQFGVEPVRLRWGQKEPEVRGPVIGTNRYHKYRNAIGAHGGSYCVYRGLAIVTIDPFGHCVLEAFPEHFEKGYDIRPTIAVTKAHMDLPEIHDAIRNGRLKPDGKILKESGQLVITKAAIDPVWYLPGVAKRFNTTESNLRQMIFQETNGMYPELVTRTDLKVFLPPIGGVSIYIFGKVESISDPSKKLAVRVHDECNGSDVFGSDICTCRPYLTHAIEVCVETAQQGGAGVIVYFRKEGRALGEVTKYLVYNLRKRQEGGDRAEEYFNCTQAVAGIQDVRFQALMPDALHWLGITKIDRFVSMSDMKYDAIVKSGIKIIERIPIPEELVPKDAKVEITAKVFAGYNGGNVFKVDQETLKKVKGRGDEEYEHEVIIEKHWRGLTSRNVCDFFMEEVNKYREREDVPPIIVTSKYYLVSVFRDDLFLLAVVTNEIAPLFVIEFLHRVLAVFRDYFGTFDENSMKDNFSTVYQLLEEMLDNGYPLTTEPNALKAMVAPPSTANRIAAMVSGKSRVSNTLPDGALSNIPWRKSGVKYTQNEIYFDIIEEIDAILDTNGHFISCEVTGVIHSNSRLSGVPDLTMVFTDPSVIDDCSFHPCVRYSRYERERVISFVPPDGQFELMQYRVQVQQLIPPVFCHPQVTYNEKTGTGSLELQIVTRGMPTLASNSKKSLQVEDISVDVTFPKSVRTVDANTEHGTCIFDESSKTVKWNPLADSTHNRYEHPLVSRYATKEMSEIWSPDRKFSTWRKLWVALAKAEKELGLAITQEQIDAMEQHLYDIDYEYAAEMEKKFRHDVMAHVHTFGKAAPVAMPIIHLGATSCYVGDNADIIQMKQGLQLIQRKLLKAMKTLADFAVQYKDMPTMGFTHFQPAQLVTVGKRAALWLQDLWLDYQRLEEQIEGLPMRGVKGTTGTQASFLDLFEGDHEKVKKLNELVAKQMGFKKVIPLSGQTYTRKIDYFVLATLSGIAQSAYKMAGDIRLLANMKEIEEPFEKNQIGSSAMAYKRNPMRSERICSLARYVISLTDNGAQTHAAQWFERTLDDSANRRMVLPEAFLATDVILNLVTNVSDGLQVWPNVIKAHIRAELPFMATENILMACVKAGGDRQELHEAIREHSMEAGKRVKVEGAHNDLLERIAADARFKAVHDQLDSLVDPSLFIGRCPQQVEEFVREEIQPILAAHADLLEVESVDGVNVQGDSDLESPRAAMASPVPSSSSDSRADDGEQEAVVGHREALHASTELAQVCHFCVTFQAPLKLPLVTRTDLQAALVEGVNGDDRQLALLAELHYKLVRDHGVKMEKMLSDWEKAVARKISEHWRLEFDSNPFEGGVSYADLSVVTRIKVLNALCHWKLEACAEIHKHIVAMQKEDESKWPEVLRPSPLGRDDSGATYWYLGDECWVYAEDPPDWQHEDQCRPAYAVEFADAKRIRLSVNFDRSSSALALPDGLHASRDPVKLLLSADDDGSSVLVKAEGTPGPKKEDLKEEPTADVKTAAESDSKRRTSTDGHKMDILMLCGSPVSSDEDMPLKADPTAEATNTPWQEEKHDVKAEPAREPRVGDRTDDAKPGETIKEETEELESNHDKVDVAVKPEIPEEDKVSGRRKVEDSNDESAEKPPRKRVRMDDVKHTTPSSSTETSLHVDTKPAAEANETPVSDATALSQPEGDDFDITCDAYGWIDWSLTAKTEKPLTTVCLALVNRLLREQIAELFSRPVDPEEDGCPDYMEVISHPMDLGTIRERSASSFYKTWDMFKIDVERVWSNCRQYNSADTIVVQYAGTLERLYKTMRKEAETQGVRRFRQPVSGADVENSDEDPIEKKPHSDSDAESDSDSPSSKRKAPSDDESSASEADSSEDDDDDDDDDDDESSDGGRRNANRSSSSSSSSYFSSSDSASTSDSDSD</sequence>
<dbReference type="FunFam" id="1.10.275.60:FF:000001">
    <property type="entry name" value="Adenylosuccinate lyase"/>
    <property type="match status" value="1"/>
</dbReference>
<evidence type="ECO:0000256" key="15">
    <source>
        <dbReference type="ARBA" id="ARBA00023239"/>
    </source>
</evidence>
<dbReference type="SUPFAM" id="SSF47370">
    <property type="entry name" value="Bromodomain"/>
    <property type="match status" value="1"/>
</dbReference>
<dbReference type="InterPro" id="IPR001487">
    <property type="entry name" value="Bromodomain"/>
</dbReference>
<dbReference type="SUPFAM" id="SSF48557">
    <property type="entry name" value="L-aspartase-like"/>
    <property type="match status" value="1"/>
</dbReference>
<feature type="compositionally biased region" description="Low complexity" evidence="20">
    <location>
        <begin position="1920"/>
        <end position="1943"/>
    </location>
</feature>
<dbReference type="GO" id="GO:0012505">
    <property type="term" value="C:endomembrane system"/>
    <property type="evidence" value="ECO:0007669"/>
    <property type="project" value="UniProtKB-SubCell"/>
</dbReference>
<dbReference type="InterPro" id="IPR011012">
    <property type="entry name" value="Longin-like_dom_sf"/>
</dbReference>
<dbReference type="PRINTS" id="PR00503">
    <property type="entry name" value="BROMODOMAIN"/>
</dbReference>
<reference evidence="23" key="1">
    <citation type="submission" date="2021-12" db="EMBL/GenBank/DDBJ databases">
        <title>Prjna785345.</title>
        <authorList>
            <person name="Rujirawat T."/>
            <person name="Krajaejun T."/>
        </authorList>
    </citation>
    <scope>NUCLEOTIDE SEQUENCE</scope>
    <source>
        <strain evidence="23">Pi057C3</strain>
    </source>
</reference>
<dbReference type="GO" id="GO:0070626">
    <property type="term" value="F:(S)-2-(5-amino-1-(5-phospho-D-ribosyl)imidazole-4-carboxamido) succinate lyase (fumarate-forming) activity"/>
    <property type="evidence" value="ECO:0007669"/>
    <property type="project" value="TreeGrafter"/>
</dbReference>
<dbReference type="SMART" id="SM00297">
    <property type="entry name" value="BROMO"/>
    <property type="match status" value="1"/>
</dbReference>